<sequence>MLPSISSSSDGFWPEMMNILRQIQLHVKLRLPITMPAFYLNLLSMDAISGLISSHQYEDLKLRVFSTKYCFENRYALLSLLPVSCLLVFVMISSTSKRAYKLKENAYFQALSTVVIPTRNHSQSIKYRVNWKDRQMEVSLSALVEKVKAGAVELRNPREDLSDMFHERLKVHGWRIGLDIEPVWSTKTMVWLLKDFLCSVTSKGPPPLLLSEHPSTLHLDVVPHSQMEASVASLIKPLTAESSATIEFTTISPQIAWMSKEFILCSLPLRTSTPLLVSLTGILSICAPGRIKSVVNISEKYANALNNEAEKLLENRTKRIAFIDRYGLEIWRERRFLMYWEAGLLDAGHAMRWMVELQQ</sequence>
<feature type="non-terminal residue" evidence="2">
    <location>
        <position position="1"/>
    </location>
</feature>
<dbReference type="AlphaFoldDB" id="A0AA39QII8"/>
<accession>A0AA39QII8</accession>
<reference evidence="2" key="1">
    <citation type="submission" date="2023-06" db="EMBL/GenBank/DDBJ databases">
        <authorList>
            <consortium name="Lawrence Berkeley National Laboratory"/>
            <person name="Ahrendt S."/>
            <person name="Sahu N."/>
            <person name="Indic B."/>
            <person name="Wong-Bajracharya J."/>
            <person name="Merenyi Z."/>
            <person name="Ke H.-M."/>
            <person name="Monk M."/>
            <person name="Kocsube S."/>
            <person name="Drula E."/>
            <person name="Lipzen A."/>
            <person name="Balint B."/>
            <person name="Henrissat B."/>
            <person name="Andreopoulos B."/>
            <person name="Martin F.M."/>
            <person name="Harder C.B."/>
            <person name="Rigling D."/>
            <person name="Ford K.L."/>
            <person name="Foster G.D."/>
            <person name="Pangilinan J."/>
            <person name="Papanicolaou A."/>
            <person name="Barry K."/>
            <person name="LaButti K."/>
            <person name="Viragh M."/>
            <person name="Koriabine M."/>
            <person name="Yan M."/>
            <person name="Riley R."/>
            <person name="Champramary S."/>
            <person name="Plett K.L."/>
            <person name="Tsai I.J."/>
            <person name="Slot J."/>
            <person name="Sipos G."/>
            <person name="Plett J."/>
            <person name="Nagy L.G."/>
            <person name="Grigoriev I.V."/>
        </authorList>
    </citation>
    <scope>NUCLEOTIDE SEQUENCE</scope>
    <source>
        <strain evidence="2">HWK02</strain>
    </source>
</reference>
<evidence type="ECO:0000313" key="3">
    <source>
        <dbReference type="Proteomes" id="UP001175228"/>
    </source>
</evidence>
<proteinExistence type="predicted"/>
<keyword evidence="1" id="KW-0812">Transmembrane</keyword>
<keyword evidence="3" id="KW-1185">Reference proteome</keyword>
<protein>
    <submittedName>
        <fullName evidence="2">Uncharacterized protein</fullName>
    </submittedName>
</protein>
<gene>
    <name evidence="2" type="ORF">EDD18DRAFT_637161</name>
</gene>
<comment type="caution">
    <text evidence="2">The sequence shown here is derived from an EMBL/GenBank/DDBJ whole genome shotgun (WGS) entry which is preliminary data.</text>
</comment>
<feature type="transmembrane region" description="Helical" evidence="1">
    <location>
        <begin position="38"/>
        <end position="55"/>
    </location>
</feature>
<organism evidence="2 3">
    <name type="scientific">Armillaria luteobubalina</name>
    <dbReference type="NCBI Taxonomy" id="153913"/>
    <lineage>
        <taxon>Eukaryota</taxon>
        <taxon>Fungi</taxon>
        <taxon>Dikarya</taxon>
        <taxon>Basidiomycota</taxon>
        <taxon>Agaricomycotina</taxon>
        <taxon>Agaricomycetes</taxon>
        <taxon>Agaricomycetidae</taxon>
        <taxon>Agaricales</taxon>
        <taxon>Marasmiineae</taxon>
        <taxon>Physalacriaceae</taxon>
        <taxon>Armillaria</taxon>
    </lineage>
</organism>
<name>A0AA39QII8_9AGAR</name>
<feature type="transmembrane region" description="Helical" evidence="1">
    <location>
        <begin position="75"/>
        <end position="93"/>
    </location>
</feature>
<dbReference type="EMBL" id="JAUEPU010000004">
    <property type="protein sequence ID" value="KAK0503587.1"/>
    <property type="molecule type" value="Genomic_DNA"/>
</dbReference>
<evidence type="ECO:0000256" key="1">
    <source>
        <dbReference type="SAM" id="Phobius"/>
    </source>
</evidence>
<evidence type="ECO:0000313" key="2">
    <source>
        <dbReference type="EMBL" id="KAK0503587.1"/>
    </source>
</evidence>
<dbReference type="Proteomes" id="UP001175228">
    <property type="component" value="Unassembled WGS sequence"/>
</dbReference>
<keyword evidence="1" id="KW-1133">Transmembrane helix</keyword>
<keyword evidence="1" id="KW-0472">Membrane</keyword>